<dbReference type="SUPFAM" id="SSF57850">
    <property type="entry name" value="RING/U-box"/>
    <property type="match status" value="1"/>
</dbReference>
<evidence type="ECO:0000313" key="11">
    <source>
        <dbReference type="Proteomes" id="UP000799770"/>
    </source>
</evidence>
<dbReference type="PANTHER" id="PTHR45969">
    <property type="entry name" value="RING ZINC FINGER PROTEIN-RELATED"/>
    <property type="match status" value="1"/>
</dbReference>
<sequence>MPAIIELLARAEAGAALEARQQSGQHNDGRKYMSGATISFLVPLFVIFLVGPFISVWLIRKRRDTQIEQRIIKSKDPVMRREEAKEMLKGVTTISTISDVKYRHVEEIEEKGTTDSASILERDCAICLSTLHAPTQPEPAKLMDEAVVKEGSGQYLPPGKAASVSESSLTEKEDILKLNVCTHEFHAECLTSWFLMRRYTCPICRAIFFDPEAEVARLEQEVEASENSPTGRDIGRGARQREEV</sequence>
<dbReference type="PANTHER" id="PTHR45969:SF69">
    <property type="entry name" value="FINGER DOMAIN PROTEIN, PUTATIVE (AFU_ORTHOLOGUE AFUA_3G12190)-RELATED"/>
    <property type="match status" value="1"/>
</dbReference>
<keyword evidence="8" id="KW-1133">Transmembrane helix</keyword>
<keyword evidence="4" id="KW-0833">Ubl conjugation pathway</keyword>
<reference evidence="10" key="1">
    <citation type="journal article" date="2020" name="Stud. Mycol.">
        <title>101 Dothideomycetes genomes: a test case for predicting lifestyles and emergence of pathogens.</title>
        <authorList>
            <person name="Haridas S."/>
            <person name="Albert R."/>
            <person name="Binder M."/>
            <person name="Bloem J."/>
            <person name="Labutti K."/>
            <person name="Salamov A."/>
            <person name="Andreopoulos B."/>
            <person name="Baker S."/>
            <person name="Barry K."/>
            <person name="Bills G."/>
            <person name="Bluhm B."/>
            <person name="Cannon C."/>
            <person name="Castanera R."/>
            <person name="Culley D."/>
            <person name="Daum C."/>
            <person name="Ezra D."/>
            <person name="Gonzalez J."/>
            <person name="Henrissat B."/>
            <person name="Kuo A."/>
            <person name="Liang C."/>
            <person name="Lipzen A."/>
            <person name="Lutzoni F."/>
            <person name="Magnuson J."/>
            <person name="Mondo S."/>
            <person name="Nolan M."/>
            <person name="Ohm R."/>
            <person name="Pangilinan J."/>
            <person name="Park H.-J."/>
            <person name="Ramirez L."/>
            <person name="Alfaro M."/>
            <person name="Sun H."/>
            <person name="Tritt A."/>
            <person name="Yoshinaga Y."/>
            <person name="Zwiers L.-H."/>
            <person name="Turgeon B."/>
            <person name="Goodwin S."/>
            <person name="Spatafora J."/>
            <person name="Crous P."/>
            <person name="Grigoriev I."/>
        </authorList>
    </citation>
    <scope>NUCLEOTIDE SEQUENCE</scope>
    <source>
        <strain evidence="10">CBS 627.86</strain>
    </source>
</reference>
<evidence type="ECO:0000256" key="3">
    <source>
        <dbReference type="ARBA" id="ARBA00022771"/>
    </source>
</evidence>
<evidence type="ECO:0000256" key="6">
    <source>
        <dbReference type="PROSITE-ProRule" id="PRU00175"/>
    </source>
</evidence>
<dbReference type="OrthoDB" id="8062037at2759"/>
<dbReference type="GO" id="GO:0016567">
    <property type="term" value="P:protein ubiquitination"/>
    <property type="evidence" value="ECO:0007669"/>
    <property type="project" value="UniProtKB-UniPathway"/>
</dbReference>
<evidence type="ECO:0000256" key="8">
    <source>
        <dbReference type="SAM" id="Phobius"/>
    </source>
</evidence>
<evidence type="ECO:0000256" key="7">
    <source>
        <dbReference type="SAM" id="MobiDB-lite"/>
    </source>
</evidence>
<protein>
    <recommendedName>
        <fullName evidence="9">RING-type domain-containing protein</fullName>
    </recommendedName>
</protein>
<feature type="region of interest" description="Disordered" evidence="7">
    <location>
        <begin position="220"/>
        <end position="244"/>
    </location>
</feature>
<keyword evidence="3 6" id="KW-0863">Zinc-finger</keyword>
<dbReference type="SMART" id="SM00184">
    <property type="entry name" value="RING"/>
    <property type="match status" value="1"/>
</dbReference>
<feature type="compositionally biased region" description="Basic and acidic residues" evidence="7">
    <location>
        <begin position="233"/>
        <end position="244"/>
    </location>
</feature>
<accession>A0A6A5Z894</accession>
<proteinExistence type="predicted"/>
<evidence type="ECO:0000256" key="2">
    <source>
        <dbReference type="ARBA" id="ARBA00022723"/>
    </source>
</evidence>
<evidence type="ECO:0000256" key="1">
    <source>
        <dbReference type="ARBA" id="ARBA00004906"/>
    </source>
</evidence>
<dbReference type="InterPro" id="IPR001841">
    <property type="entry name" value="Znf_RING"/>
</dbReference>
<keyword evidence="5" id="KW-0862">Zinc</keyword>
<dbReference type="PROSITE" id="PS50089">
    <property type="entry name" value="ZF_RING_2"/>
    <property type="match status" value="1"/>
</dbReference>
<evidence type="ECO:0000259" key="9">
    <source>
        <dbReference type="PROSITE" id="PS50089"/>
    </source>
</evidence>
<keyword evidence="2" id="KW-0479">Metal-binding</keyword>
<gene>
    <name evidence="10" type="ORF">BDV96DRAFT_77306</name>
</gene>
<feature type="domain" description="RING-type" evidence="9">
    <location>
        <begin position="124"/>
        <end position="205"/>
    </location>
</feature>
<evidence type="ECO:0000256" key="5">
    <source>
        <dbReference type="ARBA" id="ARBA00022833"/>
    </source>
</evidence>
<evidence type="ECO:0000256" key="4">
    <source>
        <dbReference type="ARBA" id="ARBA00022786"/>
    </source>
</evidence>
<dbReference type="AlphaFoldDB" id="A0A6A5Z894"/>
<organism evidence="10 11">
    <name type="scientific">Lophiotrema nucula</name>
    <dbReference type="NCBI Taxonomy" id="690887"/>
    <lineage>
        <taxon>Eukaryota</taxon>
        <taxon>Fungi</taxon>
        <taxon>Dikarya</taxon>
        <taxon>Ascomycota</taxon>
        <taxon>Pezizomycotina</taxon>
        <taxon>Dothideomycetes</taxon>
        <taxon>Pleosporomycetidae</taxon>
        <taxon>Pleosporales</taxon>
        <taxon>Lophiotremataceae</taxon>
        <taxon>Lophiotrema</taxon>
    </lineage>
</organism>
<dbReference type="UniPathway" id="UPA00143"/>
<evidence type="ECO:0000313" key="10">
    <source>
        <dbReference type="EMBL" id="KAF2115396.1"/>
    </source>
</evidence>
<dbReference type="GO" id="GO:0061630">
    <property type="term" value="F:ubiquitin protein ligase activity"/>
    <property type="evidence" value="ECO:0007669"/>
    <property type="project" value="TreeGrafter"/>
</dbReference>
<dbReference type="CDD" id="cd16448">
    <property type="entry name" value="RING-H2"/>
    <property type="match status" value="1"/>
</dbReference>
<keyword evidence="11" id="KW-1185">Reference proteome</keyword>
<dbReference type="InterPro" id="IPR013083">
    <property type="entry name" value="Znf_RING/FYVE/PHD"/>
</dbReference>
<dbReference type="Gene3D" id="3.30.40.10">
    <property type="entry name" value="Zinc/RING finger domain, C3HC4 (zinc finger)"/>
    <property type="match status" value="1"/>
</dbReference>
<dbReference type="EMBL" id="ML977323">
    <property type="protein sequence ID" value="KAF2115396.1"/>
    <property type="molecule type" value="Genomic_DNA"/>
</dbReference>
<dbReference type="Pfam" id="PF12678">
    <property type="entry name" value="zf-rbx1"/>
    <property type="match status" value="1"/>
</dbReference>
<dbReference type="GO" id="GO:0008270">
    <property type="term" value="F:zinc ion binding"/>
    <property type="evidence" value="ECO:0007669"/>
    <property type="project" value="UniProtKB-KW"/>
</dbReference>
<comment type="pathway">
    <text evidence="1">Protein modification; protein ubiquitination.</text>
</comment>
<keyword evidence="8" id="KW-0472">Membrane</keyword>
<keyword evidence="8" id="KW-0812">Transmembrane</keyword>
<name>A0A6A5Z894_9PLEO</name>
<dbReference type="GO" id="GO:0051603">
    <property type="term" value="P:proteolysis involved in protein catabolic process"/>
    <property type="evidence" value="ECO:0007669"/>
    <property type="project" value="UniProtKB-ARBA"/>
</dbReference>
<dbReference type="InterPro" id="IPR024766">
    <property type="entry name" value="Znf_RING_H2"/>
</dbReference>
<dbReference type="Proteomes" id="UP000799770">
    <property type="component" value="Unassembled WGS sequence"/>
</dbReference>
<feature type="transmembrane region" description="Helical" evidence="8">
    <location>
        <begin position="38"/>
        <end position="59"/>
    </location>
</feature>